<protein>
    <submittedName>
        <fullName evidence="3">Uncharacterized protein</fullName>
    </submittedName>
</protein>
<keyword evidence="2" id="KW-0472">Membrane</keyword>
<evidence type="ECO:0000256" key="1">
    <source>
        <dbReference type="SAM" id="Coils"/>
    </source>
</evidence>
<dbReference type="PATRIC" id="fig|1280947.3.peg.518"/>
<reference evidence="3 4" key="1">
    <citation type="journal article" date="2014" name="Antonie Van Leeuwenhoek">
        <title>Hyphomonas beringensis sp. nov. and Hyphomonas chukchiensis sp. nov., isolated from surface seawater of the Bering Sea and Chukchi Sea.</title>
        <authorList>
            <person name="Li C."/>
            <person name="Lai Q."/>
            <person name="Li G."/>
            <person name="Dong C."/>
            <person name="Wang J."/>
            <person name="Liao Y."/>
            <person name="Shao Z."/>
        </authorList>
    </citation>
    <scope>NUCLEOTIDE SEQUENCE [LARGE SCALE GENOMIC DNA]</scope>
    <source>
        <strain evidence="3 4">BH-BN04-4</strain>
    </source>
</reference>
<comment type="caution">
    <text evidence="3">The sequence shown here is derived from an EMBL/GenBank/DDBJ whole genome shotgun (WGS) entry which is preliminary data.</text>
</comment>
<name>A0A062UN05_9PROT</name>
<dbReference type="EMBL" id="AWFG01000001">
    <property type="protein sequence ID" value="KCZ61254.1"/>
    <property type="molecule type" value="Genomic_DNA"/>
</dbReference>
<keyword evidence="1" id="KW-0175">Coiled coil</keyword>
<evidence type="ECO:0000313" key="3">
    <source>
        <dbReference type="EMBL" id="KCZ61254.1"/>
    </source>
</evidence>
<dbReference type="Proteomes" id="UP000027190">
    <property type="component" value="Unassembled WGS sequence"/>
</dbReference>
<keyword evidence="2" id="KW-1133">Transmembrane helix</keyword>
<organism evidence="3 4">
    <name type="scientific">Hyphomonas chukchiensis</name>
    <dbReference type="NCBI Taxonomy" id="1280947"/>
    <lineage>
        <taxon>Bacteria</taxon>
        <taxon>Pseudomonadati</taxon>
        <taxon>Pseudomonadota</taxon>
        <taxon>Alphaproteobacteria</taxon>
        <taxon>Hyphomonadales</taxon>
        <taxon>Hyphomonadaceae</taxon>
        <taxon>Hyphomonas</taxon>
    </lineage>
</organism>
<gene>
    <name evidence="3" type="ORF">HY30_02630</name>
</gene>
<accession>A0A062UN05</accession>
<evidence type="ECO:0000256" key="2">
    <source>
        <dbReference type="SAM" id="Phobius"/>
    </source>
</evidence>
<proteinExistence type="predicted"/>
<keyword evidence="4" id="KW-1185">Reference proteome</keyword>
<evidence type="ECO:0000313" key="4">
    <source>
        <dbReference type="Proteomes" id="UP000027190"/>
    </source>
</evidence>
<feature type="transmembrane region" description="Helical" evidence="2">
    <location>
        <begin position="45"/>
        <end position="71"/>
    </location>
</feature>
<dbReference type="STRING" id="1280947.HY30_02630"/>
<feature type="transmembrane region" description="Helical" evidence="2">
    <location>
        <begin position="15"/>
        <end position="33"/>
    </location>
</feature>
<sequence length="295" mass="32960">MIIARGSLMISTNGMLLPLVLIEAFLLALHAGMGTRMAKTEGKRLGFITTFAVTLVLILWVVLVTWIVIAIRNGSLSILWTHLGDGQAQLLSSSIAALGLLSSAVLVPFIFKDRIRDLDSAVGEMSKTIENFENDASEKLEKLSSVLNERMAELEKRGSEDVDRLGDLLEEIRSAVILSVSDGQITDPKHAKVFVQHLYNNAIAALKKRVREKPYLREATKTQIANLRTMSKQYLDKLIECQIITPAERIVVDRVKEFAYRRSDFVMNDINHINRTRTEFDNAFGESTVSDVDAN</sequence>
<keyword evidence="2" id="KW-0812">Transmembrane</keyword>
<feature type="coiled-coil region" evidence="1">
    <location>
        <begin position="115"/>
        <end position="157"/>
    </location>
</feature>
<dbReference type="AlphaFoldDB" id="A0A062UN05"/>
<feature type="transmembrane region" description="Helical" evidence="2">
    <location>
        <begin position="91"/>
        <end position="111"/>
    </location>
</feature>